<dbReference type="GO" id="GO:0009435">
    <property type="term" value="P:NAD+ biosynthetic process"/>
    <property type="evidence" value="ECO:0007669"/>
    <property type="project" value="UniProtKB-UniRule"/>
</dbReference>
<keyword evidence="9 11" id="KW-0520">NAD</keyword>
<dbReference type="Pfam" id="PF01467">
    <property type="entry name" value="CTP_transf_like"/>
    <property type="match status" value="1"/>
</dbReference>
<evidence type="ECO:0000256" key="11">
    <source>
        <dbReference type="HAMAP-Rule" id="MF_00244"/>
    </source>
</evidence>
<dbReference type="CDD" id="cd02165">
    <property type="entry name" value="NMNAT"/>
    <property type="match status" value="1"/>
</dbReference>
<evidence type="ECO:0000259" key="12">
    <source>
        <dbReference type="Pfam" id="PF01467"/>
    </source>
</evidence>
<evidence type="ECO:0000256" key="9">
    <source>
        <dbReference type="ARBA" id="ARBA00023027"/>
    </source>
</evidence>
<evidence type="ECO:0000313" key="13">
    <source>
        <dbReference type="EMBL" id="MDD9327938.1"/>
    </source>
</evidence>
<keyword evidence="6 11" id="KW-0548">Nucleotidyltransferase</keyword>
<dbReference type="NCBIfam" id="TIGR00482">
    <property type="entry name" value="nicotinate (nicotinamide) nucleotide adenylyltransferase"/>
    <property type="match status" value="1"/>
</dbReference>
<dbReference type="EMBL" id="JAPQFL010000003">
    <property type="protein sequence ID" value="MDD9327938.1"/>
    <property type="molecule type" value="Genomic_DNA"/>
</dbReference>
<evidence type="ECO:0000313" key="14">
    <source>
        <dbReference type="EMBL" id="WWY04215.1"/>
    </source>
</evidence>
<keyword evidence="15" id="KW-1185">Reference proteome</keyword>
<dbReference type="AlphaFoldDB" id="A0A9X4E9F8"/>
<name>A0A9X4E9F8_9NEIS</name>
<keyword evidence="7 11" id="KW-0547">Nucleotide-binding</keyword>
<keyword evidence="4 11" id="KW-0662">Pyridine nucleotide biosynthesis</keyword>
<dbReference type="PANTHER" id="PTHR39321">
    <property type="entry name" value="NICOTINATE-NUCLEOTIDE ADENYLYLTRANSFERASE-RELATED"/>
    <property type="match status" value="1"/>
</dbReference>
<dbReference type="InterPro" id="IPR004821">
    <property type="entry name" value="Cyt_trans-like"/>
</dbReference>
<dbReference type="InterPro" id="IPR005248">
    <property type="entry name" value="NadD/NMNAT"/>
</dbReference>
<evidence type="ECO:0000256" key="10">
    <source>
        <dbReference type="ARBA" id="ARBA00048721"/>
    </source>
</evidence>
<sequence length="201" mass="22369">MKIGLFGGTFDPVHNGHTQIARAFADELALDTVIFLPAGDPYHKNAPRTPAEHRLAMTQLAVRDDARFAVSDCDIVRSGATYTVDTVQIFRQQFPQAQLWWLMGMDSLLQLHTWKNWQMLVRQTRIAVAARGESSLSAVPSELRNWLGGALENGTLHLLQTPLYPVSSSEIRGRLKSGPAADEWLDAAVADYIRCHGLYRG</sequence>
<evidence type="ECO:0000256" key="5">
    <source>
        <dbReference type="ARBA" id="ARBA00022679"/>
    </source>
</evidence>
<keyword evidence="8 11" id="KW-0067">ATP-binding</keyword>
<dbReference type="EMBL" id="CP146598">
    <property type="protein sequence ID" value="WWY04215.1"/>
    <property type="molecule type" value="Genomic_DNA"/>
</dbReference>
<dbReference type="GO" id="GO:0005524">
    <property type="term" value="F:ATP binding"/>
    <property type="evidence" value="ECO:0007669"/>
    <property type="project" value="UniProtKB-KW"/>
</dbReference>
<dbReference type="Gene3D" id="3.40.50.620">
    <property type="entry name" value="HUPs"/>
    <property type="match status" value="1"/>
</dbReference>
<comment type="catalytic activity">
    <reaction evidence="10 11">
        <text>nicotinate beta-D-ribonucleotide + ATP + H(+) = deamido-NAD(+) + diphosphate</text>
        <dbReference type="Rhea" id="RHEA:22860"/>
        <dbReference type="ChEBI" id="CHEBI:15378"/>
        <dbReference type="ChEBI" id="CHEBI:30616"/>
        <dbReference type="ChEBI" id="CHEBI:33019"/>
        <dbReference type="ChEBI" id="CHEBI:57502"/>
        <dbReference type="ChEBI" id="CHEBI:58437"/>
        <dbReference type="EC" id="2.7.7.18"/>
    </reaction>
</comment>
<dbReference type="SUPFAM" id="SSF52374">
    <property type="entry name" value="Nucleotidylyl transferase"/>
    <property type="match status" value="1"/>
</dbReference>
<evidence type="ECO:0000256" key="1">
    <source>
        <dbReference type="ARBA" id="ARBA00002324"/>
    </source>
</evidence>
<dbReference type="EC" id="2.7.7.18" evidence="11"/>
<dbReference type="PANTHER" id="PTHR39321:SF3">
    <property type="entry name" value="PHOSPHOPANTETHEINE ADENYLYLTRANSFERASE"/>
    <property type="match status" value="1"/>
</dbReference>
<evidence type="ECO:0000256" key="3">
    <source>
        <dbReference type="ARBA" id="ARBA00009014"/>
    </source>
</evidence>
<proteinExistence type="inferred from homology"/>
<evidence type="ECO:0000313" key="15">
    <source>
        <dbReference type="Proteomes" id="UP001149607"/>
    </source>
</evidence>
<evidence type="ECO:0000256" key="2">
    <source>
        <dbReference type="ARBA" id="ARBA00005019"/>
    </source>
</evidence>
<protein>
    <recommendedName>
        <fullName evidence="11">Probable nicotinate-nucleotide adenylyltransferase</fullName>
        <ecNumber evidence="11">2.7.7.18</ecNumber>
    </recommendedName>
    <alternativeName>
        <fullName evidence="11">Deamido-NAD(+) diphosphorylase</fullName>
    </alternativeName>
    <alternativeName>
        <fullName evidence="11">Deamido-NAD(+) pyrophosphorylase</fullName>
    </alternativeName>
    <alternativeName>
        <fullName evidence="11">Nicotinate mononucleotide adenylyltransferase</fullName>
        <shortName evidence="11">NaMN adenylyltransferase</shortName>
    </alternativeName>
</protein>
<reference evidence="14" key="2">
    <citation type="submission" date="2024-02" db="EMBL/GenBank/DDBJ databases">
        <title>Neisseria leonii sp. nov.</title>
        <authorList>
            <person name="Boutroux M."/>
            <person name="Favre-Rochex S."/>
            <person name="Gorgette O."/>
            <person name="Touak G."/>
            <person name="Muhle E."/>
            <person name="Chesneau O."/>
            <person name="Clermont D."/>
            <person name="Rahi P."/>
        </authorList>
    </citation>
    <scope>NUCLEOTIDE SEQUENCE</scope>
    <source>
        <strain evidence="14">51.81</strain>
    </source>
</reference>
<evidence type="ECO:0000256" key="8">
    <source>
        <dbReference type="ARBA" id="ARBA00022840"/>
    </source>
</evidence>
<reference evidence="13" key="1">
    <citation type="submission" date="2022-10" db="EMBL/GenBank/DDBJ databases">
        <authorList>
            <person name="Boutroux M."/>
        </authorList>
    </citation>
    <scope>NUCLEOTIDE SEQUENCE</scope>
    <source>
        <strain evidence="13">51.81</strain>
    </source>
</reference>
<gene>
    <name evidence="11 13" type="primary">nadD</name>
    <name evidence="13" type="ORF">ORY91_001354</name>
    <name evidence="14" type="ORF">V9W64_06790</name>
</gene>
<feature type="domain" description="Cytidyltransferase-like" evidence="12">
    <location>
        <begin position="5"/>
        <end position="174"/>
    </location>
</feature>
<accession>A0A9X4E9F8</accession>
<organism evidence="13">
    <name type="scientific">Neisseria leonii</name>
    <dbReference type="NCBI Taxonomy" id="2995413"/>
    <lineage>
        <taxon>Bacteria</taxon>
        <taxon>Pseudomonadati</taxon>
        <taxon>Pseudomonadota</taxon>
        <taxon>Betaproteobacteria</taxon>
        <taxon>Neisseriales</taxon>
        <taxon>Neisseriaceae</taxon>
        <taxon>Neisseria</taxon>
    </lineage>
</organism>
<comment type="pathway">
    <text evidence="2 11">Cofactor biosynthesis; NAD(+) biosynthesis; deamido-NAD(+) from nicotinate D-ribonucleotide: step 1/1.</text>
</comment>
<dbReference type="GO" id="GO:0004515">
    <property type="term" value="F:nicotinate-nucleotide adenylyltransferase activity"/>
    <property type="evidence" value="ECO:0007669"/>
    <property type="project" value="UniProtKB-UniRule"/>
</dbReference>
<dbReference type="Proteomes" id="UP001149607">
    <property type="component" value="Chromosome"/>
</dbReference>
<dbReference type="NCBIfam" id="TIGR00125">
    <property type="entry name" value="cyt_tran_rel"/>
    <property type="match status" value="1"/>
</dbReference>
<dbReference type="NCBIfam" id="NF000840">
    <property type="entry name" value="PRK00071.1-3"/>
    <property type="match status" value="1"/>
</dbReference>
<evidence type="ECO:0000256" key="7">
    <source>
        <dbReference type="ARBA" id="ARBA00022741"/>
    </source>
</evidence>
<dbReference type="InterPro" id="IPR014729">
    <property type="entry name" value="Rossmann-like_a/b/a_fold"/>
</dbReference>
<evidence type="ECO:0000256" key="4">
    <source>
        <dbReference type="ARBA" id="ARBA00022642"/>
    </source>
</evidence>
<comment type="function">
    <text evidence="1 11">Catalyzes the reversible adenylation of nicotinate mononucleotide (NaMN) to nicotinic acid adenine dinucleotide (NaAD).</text>
</comment>
<dbReference type="HAMAP" id="MF_00244">
    <property type="entry name" value="NaMN_adenylyltr"/>
    <property type="match status" value="1"/>
</dbReference>
<keyword evidence="5 11" id="KW-0808">Transferase</keyword>
<evidence type="ECO:0000256" key="6">
    <source>
        <dbReference type="ARBA" id="ARBA00022695"/>
    </source>
</evidence>
<comment type="similarity">
    <text evidence="3 11">Belongs to the NadD family.</text>
</comment>